<dbReference type="RefSeq" id="WP_116223976.1">
    <property type="nucleotide sequence ID" value="NZ_AP018437.1"/>
</dbReference>
<dbReference type="PROSITE" id="PS50044">
    <property type="entry name" value="SIGMA54_3"/>
    <property type="match status" value="1"/>
</dbReference>
<evidence type="ECO:0000259" key="10">
    <source>
        <dbReference type="Pfam" id="PF04963"/>
    </source>
</evidence>
<keyword evidence="8" id="KW-0804">Transcription</keyword>
<dbReference type="PRINTS" id="PR00045">
    <property type="entry name" value="SIGMA54FCT"/>
</dbReference>
<evidence type="ECO:0000313" key="11">
    <source>
        <dbReference type="EMBL" id="REG10821.1"/>
    </source>
</evidence>
<dbReference type="PIRSF" id="PIRSF000774">
    <property type="entry name" value="RpoN"/>
    <property type="match status" value="1"/>
</dbReference>
<dbReference type="InterPro" id="IPR038709">
    <property type="entry name" value="RpoN_core-bd_sf"/>
</dbReference>
<keyword evidence="12" id="KW-1185">Reference proteome</keyword>
<sequence>MYQRQFHKLQPQTTAHLAQTMTLLSMNVDELNQEIIRAMAENPALVMKEERRCPGCGRLLTSNQICPVCSKPKNPGSDEAIVFLSPRNEITYSKSSTDEEYFSDEISNTDEVSLAEFILRQIAMDLEQEDRIIAAYILNQVDEDGFLQERLVEIASYYHVPLSRVEHVKNMIQHAEPLGVGSSSPEEALLIQLEMVGETQKVPPYYFDIIKGGLSMLSKKQYPQIAKTLGISSSEAEKAIEFISKNLYPFPARAHWGSFRMPSEDKGQVYTSPDVIINFMNHDPNLPLMVEIITPSYGTLDINPLFKQAIKQSSEETKEDLKPDLEKANLLIKCIQQRNNTMQRLMEKIVNMQKEFIVEGEKFIQPVTRAEISKELEVHESTISRAVSNKSVQLPSGQIIPMDVFFDKSLGIRATMREFIEAENKDKPLSDSDLVKLLEKDGYELARRTVAKYRSMEGILPAHLRKKEKKD</sequence>
<evidence type="ECO:0000256" key="5">
    <source>
        <dbReference type="ARBA" id="ARBA00023015"/>
    </source>
</evidence>
<dbReference type="GO" id="GO:0006352">
    <property type="term" value="P:DNA-templated transcription initiation"/>
    <property type="evidence" value="ECO:0007669"/>
    <property type="project" value="InterPro"/>
</dbReference>
<dbReference type="GO" id="GO:0001216">
    <property type="term" value="F:DNA-binding transcription activator activity"/>
    <property type="evidence" value="ECO:0007669"/>
    <property type="project" value="InterPro"/>
</dbReference>
<evidence type="ECO:0000256" key="1">
    <source>
        <dbReference type="ARBA" id="ARBA00008798"/>
    </source>
</evidence>
<dbReference type="PROSITE" id="PS00718">
    <property type="entry name" value="SIGMA54_2"/>
    <property type="match status" value="1"/>
</dbReference>
<dbReference type="EMBL" id="QUMS01000001">
    <property type="protein sequence ID" value="REG10821.1"/>
    <property type="molecule type" value="Genomic_DNA"/>
</dbReference>
<dbReference type="GO" id="GO:0003677">
    <property type="term" value="F:DNA binding"/>
    <property type="evidence" value="ECO:0007669"/>
    <property type="project" value="UniProtKB-KW"/>
</dbReference>
<dbReference type="InterPro" id="IPR000394">
    <property type="entry name" value="RNA_pol_sigma_54"/>
</dbReference>
<comment type="similarity">
    <text evidence="1">Belongs to the sigma-54 factor family.</text>
</comment>
<proteinExistence type="inferred from homology"/>
<evidence type="ECO:0000256" key="4">
    <source>
        <dbReference type="ARBA" id="ARBA00022695"/>
    </source>
</evidence>
<keyword evidence="3" id="KW-0808">Transferase</keyword>
<evidence type="ECO:0000256" key="3">
    <source>
        <dbReference type="ARBA" id="ARBA00022679"/>
    </source>
</evidence>
<dbReference type="GO" id="GO:0000428">
    <property type="term" value="C:DNA-directed RNA polymerase complex"/>
    <property type="evidence" value="ECO:0007669"/>
    <property type="project" value="UniProtKB-KW"/>
</dbReference>
<evidence type="ECO:0000313" key="12">
    <source>
        <dbReference type="Proteomes" id="UP000256388"/>
    </source>
</evidence>
<dbReference type="AlphaFoldDB" id="A0A347ZTH3"/>
<dbReference type="Gene3D" id="1.10.10.60">
    <property type="entry name" value="Homeodomain-like"/>
    <property type="match status" value="1"/>
</dbReference>
<keyword evidence="7" id="KW-0238">DNA-binding</keyword>
<dbReference type="OrthoDB" id="9814402at2"/>
<dbReference type="Pfam" id="PF04552">
    <property type="entry name" value="Sigma54_DBD"/>
    <property type="match status" value="1"/>
</dbReference>
<keyword evidence="2" id="KW-0240">DNA-directed RNA polymerase</keyword>
<feature type="domain" description="RNA polymerase sigma factor 54 core-binding" evidence="10">
    <location>
        <begin position="109"/>
        <end position="283"/>
    </location>
</feature>
<dbReference type="GO" id="GO:0016779">
    <property type="term" value="F:nucleotidyltransferase activity"/>
    <property type="evidence" value="ECO:0007669"/>
    <property type="project" value="UniProtKB-KW"/>
</dbReference>
<comment type="caution">
    <text evidence="11">The sequence shown here is derived from an EMBL/GenBank/DDBJ whole genome shotgun (WGS) entry which is preliminary data.</text>
</comment>
<evidence type="ECO:0000256" key="8">
    <source>
        <dbReference type="ARBA" id="ARBA00023163"/>
    </source>
</evidence>
<evidence type="ECO:0000256" key="2">
    <source>
        <dbReference type="ARBA" id="ARBA00022478"/>
    </source>
</evidence>
<dbReference type="Gene3D" id="1.10.10.1330">
    <property type="entry name" value="RNA polymerase sigma-54 factor, core-binding domain"/>
    <property type="match status" value="1"/>
</dbReference>
<name>A0A347ZTH3_9CHLR</name>
<accession>A0A347ZTH3</accession>
<dbReference type="PANTHER" id="PTHR32248:SF4">
    <property type="entry name" value="RNA POLYMERASE SIGMA-54 FACTOR"/>
    <property type="match status" value="1"/>
</dbReference>
<evidence type="ECO:0000259" key="9">
    <source>
        <dbReference type="Pfam" id="PF04552"/>
    </source>
</evidence>
<organism evidence="11 12">
    <name type="scientific">Pelolinea submarina</name>
    <dbReference type="NCBI Taxonomy" id="913107"/>
    <lineage>
        <taxon>Bacteria</taxon>
        <taxon>Bacillati</taxon>
        <taxon>Chloroflexota</taxon>
        <taxon>Anaerolineae</taxon>
        <taxon>Anaerolineales</taxon>
        <taxon>Anaerolineaceae</taxon>
        <taxon>Pelolinea</taxon>
    </lineage>
</organism>
<dbReference type="Pfam" id="PF00309">
    <property type="entry name" value="Sigma54_AID"/>
    <property type="match status" value="1"/>
</dbReference>
<dbReference type="NCBIfam" id="TIGR02395">
    <property type="entry name" value="rpoN_sigma"/>
    <property type="match status" value="1"/>
</dbReference>
<keyword evidence="6" id="KW-0731">Sigma factor</keyword>
<dbReference type="Proteomes" id="UP000256388">
    <property type="component" value="Unassembled WGS sequence"/>
</dbReference>
<dbReference type="Pfam" id="PF04963">
    <property type="entry name" value="Sigma54_CBD"/>
    <property type="match status" value="1"/>
</dbReference>
<dbReference type="InterPro" id="IPR007634">
    <property type="entry name" value="RNA_pol_sigma_54_DNA-bd"/>
</dbReference>
<dbReference type="PANTHER" id="PTHR32248">
    <property type="entry name" value="RNA POLYMERASE SIGMA-54 FACTOR"/>
    <property type="match status" value="1"/>
</dbReference>
<gene>
    <name evidence="11" type="ORF">DFR64_0688</name>
</gene>
<protein>
    <submittedName>
        <fullName evidence="11">RNA polymerase RpoN-/SigL-like sigma 54 subunit</fullName>
    </submittedName>
</protein>
<feature type="domain" description="RNA polymerase sigma factor 54 DNA-binding" evidence="9">
    <location>
        <begin position="321"/>
        <end position="466"/>
    </location>
</feature>
<dbReference type="InterPro" id="IPR007046">
    <property type="entry name" value="RNA_pol_sigma_54_core-bd"/>
</dbReference>
<evidence type="ECO:0000256" key="7">
    <source>
        <dbReference type="ARBA" id="ARBA00023125"/>
    </source>
</evidence>
<keyword evidence="4" id="KW-0548">Nucleotidyltransferase</keyword>
<evidence type="ECO:0000256" key="6">
    <source>
        <dbReference type="ARBA" id="ARBA00023082"/>
    </source>
</evidence>
<reference evidence="11 12" key="1">
    <citation type="submission" date="2018-08" db="EMBL/GenBank/DDBJ databases">
        <title>Genomic Encyclopedia of Type Strains, Phase IV (KMG-IV): sequencing the most valuable type-strain genomes for metagenomic binning, comparative biology and taxonomic classification.</title>
        <authorList>
            <person name="Goeker M."/>
        </authorList>
    </citation>
    <scope>NUCLEOTIDE SEQUENCE [LARGE SCALE GENOMIC DNA]</scope>
    <source>
        <strain evidence="11 12">DSM 23923</strain>
    </source>
</reference>
<dbReference type="GO" id="GO:0016987">
    <property type="term" value="F:sigma factor activity"/>
    <property type="evidence" value="ECO:0007669"/>
    <property type="project" value="UniProtKB-KW"/>
</dbReference>
<keyword evidence="5" id="KW-0805">Transcription regulation</keyword>